<feature type="transmembrane region" description="Helical" evidence="19">
    <location>
        <begin position="185"/>
        <end position="202"/>
    </location>
</feature>
<sequence length="316" mass="34859">MYWVSLLAALLLPCTCPSSNSEALSDMPLLDFLASSPLAFVVTCCILGLIIGSFLNVVVYRLPKMMERDWKAQSREMLGLPAEPDQPAFNLNRPRSSCPHCAHKIRPWENLPVISYLLLRGKCSQCKTPISKRYPLVELTCSVLSAYVAWHFGFGWQAAAMLVLSWGLLAMSLIDADHQLLPDSLVLPLLWLGLIVNAFGLFTSLNDALWGAVAGYLALWSVFWLFKLVTGKEGMGYGDFKLLAMLGAWGGWQILPLTILLSSLVGAVLGVIMMRVRRVESGTPIPFGPYLAIAGWIALLWGGQITDSYMQFAGFR</sequence>
<feature type="transmembrane region" description="Helical" evidence="19">
    <location>
        <begin position="37"/>
        <end position="59"/>
    </location>
</feature>
<comment type="similarity">
    <text evidence="2 17">Belongs to the peptidase A24 family.</text>
</comment>
<keyword evidence="6 18" id="KW-0645">Protease</keyword>
<dbReference type="Gene3D" id="1.20.120.1220">
    <property type="match status" value="1"/>
</dbReference>
<feature type="domain" description="Prepilin peptidase A24 N-terminal" evidence="21">
    <location>
        <begin position="46"/>
        <end position="152"/>
    </location>
</feature>
<evidence type="ECO:0000256" key="15">
    <source>
        <dbReference type="ARBA" id="ARBA00067082"/>
    </source>
</evidence>
<feature type="transmembrane region" description="Helical" evidence="19">
    <location>
        <begin position="208"/>
        <end position="230"/>
    </location>
</feature>
<proteinExistence type="inferred from homology"/>
<dbReference type="EC" id="3.4.23.43" evidence="15 18"/>
<gene>
    <name evidence="22" type="ORF">ALP10_100454</name>
</gene>
<dbReference type="GO" id="GO:0008168">
    <property type="term" value="F:methyltransferase activity"/>
    <property type="evidence" value="ECO:0007669"/>
    <property type="project" value="UniProtKB-KW"/>
</dbReference>
<evidence type="ECO:0000256" key="4">
    <source>
        <dbReference type="ARBA" id="ARBA00022519"/>
    </source>
</evidence>
<keyword evidence="12 19" id="KW-0472">Membrane</keyword>
<evidence type="ECO:0000256" key="13">
    <source>
        <dbReference type="ARBA" id="ARBA00023268"/>
    </source>
</evidence>
<evidence type="ECO:0000313" key="23">
    <source>
        <dbReference type="Proteomes" id="UP000279173"/>
    </source>
</evidence>
<name>A0A3M6D3K3_9PSED</name>
<evidence type="ECO:0000256" key="1">
    <source>
        <dbReference type="ARBA" id="ARBA00004429"/>
    </source>
</evidence>
<evidence type="ECO:0000256" key="5">
    <source>
        <dbReference type="ARBA" id="ARBA00022603"/>
    </source>
</evidence>
<feature type="transmembrane region" description="Helical" evidence="19">
    <location>
        <begin position="156"/>
        <end position="173"/>
    </location>
</feature>
<dbReference type="EMBL" id="RBUT01000057">
    <property type="protein sequence ID" value="RMV50121.1"/>
    <property type="molecule type" value="Genomic_DNA"/>
</dbReference>
<evidence type="ECO:0000256" key="11">
    <source>
        <dbReference type="ARBA" id="ARBA00022989"/>
    </source>
</evidence>
<keyword evidence="13 18" id="KW-0511">Multifunctional enzyme</keyword>
<feature type="transmembrane region" description="Helical" evidence="19">
    <location>
        <begin position="242"/>
        <end position="275"/>
    </location>
</feature>
<feature type="domain" description="Prepilin type IV endopeptidase peptidase" evidence="20">
    <location>
        <begin position="162"/>
        <end position="271"/>
    </location>
</feature>
<comment type="caution">
    <text evidence="22">The sequence shown here is derived from an EMBL/GenBank/DDBJ whole genome shotgun (WGS) entry which is preliminary data.</text>
</comment>
<dbReference type="GO" id="GO:0006465">
    <property type="term" value="P:signal peptide processing"/>
    <property type="evidence" value="ECO:0007669"/>
    <property type="project" value="TreeGrafter"/>
</dbReference>
<evidence type="ECO:0000256" key="10">
    <source>
        <dbReference type="ARBA" id="ARBA00022801"/>
    </source>
</evidence>
<evidence type="ECO:0000256" key="7">
    <source>
        <dbReference type="ARBA" id="ARBA00022679"/>
    </source>
</evidence>
<dbReference type="InterPro" id="IPR000045">
    <property type="entry name" value="Prepilin_IV_endopep_pep"/>
</dbReference>
<organism evidence="22 23">
    <name type="scientific">Pseudomonas syringae pv. helianthi</name>
    <dbReference type="NCBI Taxonomy" id="251654"/>
    <lineage>
        <taxon>Bacteria</taxon>
        <taxon>Pseudomonadati</taxon>
        <taxon>Pseudomonadota</taxon>
        <taxon>Gammaproteobacteria</taxon>
        <taxon>Pseudomonadales</taxon>
        <taxon>Pseudomonadaceae</taxon>
        <taxon>Pseudomonas</taxon>
    </lineage>
</organism>
<dbReference type="PRINTS" id="PR00864">
    <property type="entry name" value="PREPILNPTASE"/>
</dbReference>
<keyword evidence="8" id="KW-0949">S-adenosyl-L-methionine</keyword>
<evidence type="ECO:0000256" key="9">
    <source>
        <dbReference type="ARBA" id="ARBA00022692"/>
    </source>
</evidence>
<protein>
    <recommendedName>
        <fullName evidence="16 18">Prepilin leader peptidase/N-methyltransferase</fullName>
        <ecNumber evidence="18">2.1.1.-</ecNumber>
        <ecNumber evidence="15 18">3.4.23.43</ecNumber>
    </recommendedName>
</protein>
<dbReference type="EC" id="2.1.1.-" evidence="18"/>
<dbReference type="GO" id="GO:0005886">
    <property type="term" value="C:plasma membrane"/>
    <property type="evidence" value="ECO:0007669"/>
    <property type="project" value="UniProtKB-SubCell"/>
</dbReference>
<evidence type="ECO:0000256" key="18">
    <source>
        <dbReference type="RuleBase" id="RU003794"/>
    </source>
</evidence>
<dbReference type="Pfam" id="PF01478">
    <property type="entry name" value="Peptidase_A24"/>
    <property type="match status" value="1"/>
</dbReference>
<feature type="transmembrane region" description="Helical" evidence="19">
    <location>
        <begin position="287"/>
        <end position="306"/>
    </location>
</feature>
<comment type="subcellular location">
    <subcellularLocation>
        <location evidence="1">Cell inner membrane</location>
        <topology evidence="1">Multi-pass membrane protein</topology>
    </subcellularLocation>
    <subcellularLocation>
        <location evidence="18">Cell membrane</location>
        <topology evidence="18">Multi-pass membrane protein</topology>
    </subcellularLocation>
</comment>
<evidence type="ECO:0000256" key="16">
    <source>
        <dbReference type="ARBA" id="ARBA00071870"/>
    </source>
</evidence>
<evidence type="ECO:0000256" key="3">
    <source>
        <dbReference type="ARBA" id="ARBA00022475"/>
    </source>
</evidence>
<evidence type="ECO:0000256" key="6">
    <source>
        <dbReference type="ARBA" id="ARBA00022670"/>
    </source>
</evidence>
<evidence type="ECO:0000259" key="21">
    <source>
        <dbReference type="Pfam" id="PF06750"/>
    </source>
</evidence>
<keyword evidence="10 18" id="KW-0378">Hydrolase</keyword>
<evidence type="ECO:0000256" key="19">
    <source>
        <dbReference type="SAM" id="Phobius"/>
    </source>
</evidence>
<keyword evidence="4" id="KW-0997">Cell inner membrane</keyword>
<dbReference type="InterPro" id="IPR010627">
    <property type="entry name" value="Prepilin_pept_A24_N"/>
</dbReference>
<dbReference type="GO" id="GO:0032259">
    <property type="term" value="P:methylation"/>
    <property type="evidence" value="ECO:0007669"/>
    <property type="project" value="UniProtKB-KW"/>
</dbReference>
<dbReference type="PANTHER" id="PTHR30487">
    <property type="entry name" value="TYPE 4 PREPILIN-LIKE PROTEINS LEADER PEPTIDE-PROCESSING ENZYME"/>
    <property type="match status" value="1"/>
</dbReference>
<evidence type="ECO:0000313" key="22">
    <source>
        <dbReference type="EMBL" id="RMV50121.1"/>
    </source>
</evidence>
<evidence type="ECO:0000256" key="8">
    <source>
        <dbReference type="ARBA" id="ARBA00022691"/>
    </source>
</evidence>
<accession>A0A3M6D3K3</accession>
<evidence type="ECO:0000256" key="17">
    <source>
        <dbReference type="RuleBase" id="RU003793"/>
    </source>
</evidence>
<comment type="catalytic activity">
    <reaction evidence="14 18">
        <text>Typically cleaves a -Gly-|-Phe- bond to release an N-terminal, basic peptide of 5-8 residues from type IV prepilin, and then N-methylates the new N-terminal amino group, the methyl donor being S-adenosyl-L-methionine.</text>
        <dbReference type="EC" id="3.4.23.43"/>
    </reaction>
</comment>
<dbReference type="PANTHER" id="PTHR30487:SF0">
    <property type="entry name" value="PREPILIN LEADER PEPTIDASE_N-METHYLTRANSFERASE-RELATED"/>
    <property type="match status" value="1"/>
</dbReference>
<evidence type="ECO:0000259" key="20">
    <source>
        <dbReference type="Pfam" id="PF01478"/>
    </source>
</evidence>
<dbReference type="Pfam" id="PF06750">
    <property type="entry name" value="A24_N_bact"/>
    <property type="match status" value="1"/>
</dbReference>
<keyword evidence="5 18" id="KW-0489">Methyltransferase</keyword>
<dbReference type="GO" id="GO:0004190">
    <property type="term" value="F:aspartic-type endopeptidase activity"/>
    <property type="evidence" value="ECO:0007669"/>
    <property type="project" value="UniProtKB-EC"/>
</dbReference>
<evidence type="ECO:0000256" key="14">
    <source>
        <dbReference type="ARBA" id="ARBA00050401"/>
    </source>
</evidence>
<comment type="function">
    <text evidence="18">Plays an essential role in type IV pili and type II pseudopili formation by proteolytically removing the leader sequence from substrate proteins and subsequently monomethylating the alpha-amino group of the newly exposed N-terminal phenylalanine.</text>
</comment>
<keyword evidence="3" id="KW-1003">Cell membrane</keyword>
<evidence type="ECO:0000256" key="2">
    <source>
        <dbReference type="ARBA" id="ARBA00005801"/>
    </source>
</evidence>
<keyword evidence="7 18" id="KW-0808">Transferase</keyword>
<reference evidence="22 23" key="1">
    <citation type="submission" date="2018-08" db="EMBL/GenBank/DDBJ databases">
        <title>Recombination of ecologically and evolutionarily significant loci maintains genetic cohesion in the Pseudomonas syringae species complex.</title>
        <authorList>
            <person name="Dillon M."/>
            <person name="Thakur S."/>
            <person name="Almeida R.N.D."/>
            <person name="Weir B.S."/>
            <person name="Guttman D.S."/>
        </authorList>
    </citation>
    <scope>NUCLEOTIDE SEQUENCE [LARGE SCALE GENOMIC DNA]</scope>
    <source>
        <strain evidence="22 23">ICMP 3263</strain>
    </source>
</reference>
<keyword evidence="11 19" id="KW-1133">Transmembrane helix</keyword>
<dbReference type="InterPro" id="IPR050882">
    <property type="entry name" value="Prepilin_peptidase/N-MTase"/>
</dbReference>
<dbReference type="FunFam" id="1.20.120.1220:FF:000001">
    <property type="entry name" value="Type 4 prepilin-like proteins leader peptide-processing enzyme"/>
    <property type="match status" value="1"/>
</dbReference>
<dbReference type="Proteomes" id="UP000279173">
    <property type="component" value="Unassembled WGS sequence"/>
</dbReference>
<dbReference type="InterPro" id="IPR014032">
    <property type="entry name" value="Peptidase_A24A_bac"/>
</dbReference>
<dbReference type="AlphaFoldDB" id="A0A3M6D3K3"/>
<evidence type="ECO:0000256" key="12">
    <source>
        <dbReference type="ARBA" id="ARBA00023136"/>
    </source>
</evidence>
<keyword evidence="9 18" id="KW-0812">Transmembrane</keyword>